<evidence type="ECO:0000313" key="2">
    <source>
        <dbReference type="EMBL" id="KAL0636410.1"/>
    </source>
</evidence>
<comment type="caution">
    <text evidence="2">The sequence shown here is derived from an EMBL/GenBank/DDBJ whole genome shotgun (WGS) entry which is preliminary data.</text>
</comment>
<name>A0ABR3GKE5_9PEZI</name>
<feature type="compositionally biased region" description="Basic and acidic residues" evidence="1">
    <location>
        <begin position="88"/>
        <end position="99"/>
    </location>
</feature>
<keyword evidence="3" id="KW-1185">Reference proteome</keyword>
<feature type="compositionally biased region" description="Acidic residues" evidence="1">
    <location>
        <begin position="100"/>
        <end position="117"/>
    </location>
</feature>
<reference evidence="2 3" key="1">
    <citation type="submission" date="2024-02" db="EMBL/GenBank/DDBJ databases">
        <title>Discinaceae phylogenomics.</title>
        <authorList>
            <person name="Dirks A.C."/>
            <person name="James T.Y."/>
        </authorList>
    </citation>
    <scope>NUCLEOTIDE SEQUENCE [LARGE SCALE GENOMIC DNA]</scope>
    <source>
        <strain evidence="2 3">ACD0624</strain>
    </source>
</reference>
<protein>
    <submittedName>
        <fullName evidence="2">Uncharacterized protein</fullName>
    </submittedName>
</protein>
<organism evidence="2 3">
    <name type="scientific">Discina gigas</name>
    <dbReference type="NCBI Taxonomy" id="1032678"/>
    <lineage>
        <taxon>Eukaryota</taxon>
        <taxon>Fungi</taxon>
        <taxon>Dikarya</taxon>
        <taxon>Ascomycota</taxon>
        <taxon>Pezizomycotina</taxon>
        <taxon>Pezizomycetes</taxon>
        <taxon>Pezizales</taxon>
        <taxon>Discinaceae</taxon>
        <taxon>Discina</taxon>
    </lineage>
</organism>
<proteinExistence type="predicted"/>
<dbReference type="EMBL" id="JBBBZM010000051">
    <property type="protein sequence ID" value="KAL0636410.1"/>
    <property type="molecule type" value="Genomic_DNA"/>
</dbReference>
<evidence type="ECO:0000256" key="1">
    <source>
        <dbReference type="SAM" id="MobiDB-lite"/>
    </source>
</evidence>
<gene>
    <name evidence="2" type="ORF">Q9L58_004660</name>
</gene>
<feature type="region of interest" description="Disordered" evidence="1">
    <location>
        <begin position="64"/>
        <end position="126"/>
    </location>
</feature>
<evidence type="ECO:0000313" key="3">
    <source>
        <dbReference type="Proteomes" id="UP001447188"/>
    </source>
</evidence>
<dbReference type="Proteomes" id="UP001447188">
    <property type="component" value="Unassembled WGS sequence"/>
</dbReference>
<sequence>MSTNWRSSKPKAIEAHPLMAAEITRHRTTMKLECEIKRLRSEVGLMAKPYHGARQEVNDMVTRLRAQPQPPVPQRGPPRQVEEGSEGGDIHEEKERVEEDTTMGEDTENATEPETESEPTVKATPPMTTEYEFINEDPLNFIDAKIAQP</sequence>
<accession>A0ABR3GKE5</accession>